<evidence type="ECO:0000256" key="10">
    <source>
        <dbReference type="SAM" id="MobiDB-lite"/>
    </source>
</evidence>
<dbReference type="PROSITE" id="PS00039">
    <property type="entry name" value="DEAD_ATP_HELICASE"/>
    <property type="match status" value="1"/>
</dbReference>
<evidence type="ECO:0000256" key="9">
    <source>
        <dbReference type="RuleBase" id="RU365068"/>
    </source>
</evidence>
<dbReference type="GO" id="GO:0003723">
    <property type="term" value="F:RNA binding"/>
    <property type="evidence" value="ECO:0007669"/>
    <property type="project" value="UniProtKB-UniRule"/>
</dbReference>
<feature type="compositionally biased region" description="Basic residues" evidence="10">
    <location>
        <begin position="11"/>
        <end position="26"/>
    </location>
</feature>
<dbReference type="InterPro" id="IPR001650">
    <property type="entry name" value="Helicase_C-like"/>
</dbReference>
<dbReference type="CDD" id="cd18787">
    <property type="entry name" value="SF2_C_DEAD"/>
    <property type="match status" value="1"/>
</dbReference>
<keyword evidence="3 8" id="KW-0347">Helicase</keyword>
<evidence type="ECO:0000259" key="12">
    <source>
        <dbReference type="PROSITE" id="PS51194"/>
    </source>
</evidence>
<dbReference type="GO" id="GO:0005524">
    <property type="term" value="F:ATP binding"/>
    <property type="evidence" value="ECO:0007669"/>
    <property type="project" value="UniProtKB-UniRule"/>
</dbReference>
<evidence type="ECO:0000256" key="1">
    <source>
        <dbReference type="ARBA" id="ARBA00022741"/>
    </source>
</evidence>
<evidence type="ECO:0000256" key="7">
    <source>
        <dbReference type="ARBA" id="ARBA00047984"/>
    </source>
</evidence>
<dbReference type="Pfam" id="PF13959">
    <property type="entry name" value="CTE_SPB4"/>
    <property type="match status" value="1"/>
</dbReference>
<comment type="similarity">
    <text evidence="6">Belongs to the DEAD box helicase family. DDX18/HAS1 subfamily.</text>
</comment>
<feature type="domain" description="Helicase C-terminal" evidence="12">
    <location>
        <begin position="297"/>
        <end position="465"/>
    </location>
</feature>
<comment type="catalytic activity">
    <reaction evidence="7 9">
        <text>ATP + H2O = ADP + phosphate + H(+)</text>
        <dbReference type="Rhea" id="RHEA:13065"/>
        <dbReference type="ChEBI" id="CHEBI:15377"/>
        <dbReference type="ChEBI" id="CHEBI:15378"/>
        <dbReference type="ChEBI" id="CHEBI:30616"/>
        <dbReference type="ChEBI" id="CHEBI:43474"/>
        <dbReference type="ChEBI" id="CHEBI:456216"/>
        <dbReference type="EC" id="3.6.4.13"/>
    </reaction>
</comment>
<dbReference type="AlphaFoldDB" id="A0AAN8K8Y5"/>
<dbReference type="EMBL" id="JAZGQO010000004">
    <property type="protein sequence ID" value="KAK6187928.1"/>
    <property type="molecule type" value="Genomic_DNA"/>
</dbReference>
<feature type="compositionally biased region" description="Basic and acidic residues" evidence="10">
    <location>
        <begin position="51"/>
        <end position="66"/>
    </location>
</feature>
<proteinExistence type="inferred from homology"/>
<dbReference type="Pfam" id="PF00271">
    <property type="entry name" value="Helicase_C"/>
    <property type="match status" value="1"/>
</dbReference>
<dbReference type="SMART" id="SM00487">
    <property type="entry name" value="DEXDc"/>
    <property type="match status" value="1"/>
</dbReference>
<dbReference type="PROSITE" id="PS51192">
    <property type="entry name" value="HELICASE_ATP_BIND_1"/>
    <property type="match status" value="1"/>
</dbReference>
<dbReference type="PROSITE" id="PS51194">
    <property type="entry name" value="HELICASE_CTER"/>
    <property type="match status" value="1"/>
</dbReference>
<evidence type="ECO:0000256" key="2">
    <source>
        <dbReference type="ARBA" id="ARBA00022801"/>
    </source>
</evidence>
<dbReference type="PANTHER" id="PTHR24031">
    <property type="entry name" value="RNA HELICASE"/>
    <property type="match status" value="1"/>
</dbReference>
<feature type="domain" description="Helicase ATP-binding" evidence="11">
    <location>
        <begin position="108"/>
        <end position="283"/>
    </location>
</feature>
<evidence type="ECO:0000256" key="3">
    <source>
        <dbReference type="ARBA" id="ARBA00022806"/>
    </source>
</evidence>
<protein>
    <recommendedName>
        <fullName evidence="9">ATP-dependent RNA helicase</fullName>
        <ecNumber evidence="9">3.6.4.13</ecNumber>
    </recommendedName>
</protein>
<dbReference type="EC" id="3.6.4.13" evidence="9"/>
<evidence type="ECO:0000256" key="5">
    <source>
        <dbReference type="ARBA" id="ARBA00022884"/>
    </source>
</evidence>
<evidence type="ECO:0000313" key="13">
    <source>
        <dbReference type="EMBL" id="KAK6187928.1"/>
    </source>
</evidence>
<reference evidence="13 14" key="1">
    <citation type="submission" date="2024-01" db="EMBL/GenBank/DDBJ databases">
        <title>The genome of the rayed Mediterranean limpet Patella caerulea (Linnaeus, 1758).</title>
        <authorList>
            <person name="Anh-Thu Weber A."/>
            <person name="Halstead-Nussloch G."/>
        </authorList>
    </citation>
    <scope>NUCLEOTIDE SEQUENCE [LARGE SCALE GENOMIC DNA]</scope>
    <source>
        <strain evidence="13">AATW-2023a</strain>
        <tissue evidence="13">Whole specimen</tissue>
    </source>
</reference>
<dbReference type="SMART" id="SM01178">
    <property type="entry name" value="DUF4217"/>
    <property type="match status" value="1"/>
</dbReference>
<dbReference type="Gene3D" id="3.40.50.300">
    <property type="entry name" value="P-loop containing nucleotide triphosphate hydrolases"/>
    <property type="match status" value="2"/>
</dbReference>
<evidence type="ECO:0000256" key="4">
    <source>
        <dbReference type="ARBA" id="ARBA00022840"/>
    </source>
</evidence>
<dbReference type="GO" id="GO:0003724">
    <property type="term" value="F:RNA helicase activity"/>
    <property type="evidence" value="ECO:0007669"/>
    <property type="project" value="UniProtKB-EC"/>
</dbReference>
<evidence type="ECO:0000313" key="14">
    <source>
        <dbReference type="Proteomes" id="UP001347796"/>
    </source>
</evidence>
<accession>A0AAN8K8Y5</accession>
<comment type="caution">
    <text evidence="13">The sequence shown here is derived from an EMBL/GenBank/DDBJ whole genome shotgun (WGS) entry which is preliminary data.</text>
</comment>
<keyword evidence="4 8" id="KW-0067">ATP-binding</keyword>
<feature type="compositionally biased region" description="Basic and acidic residues" evidence="10">
    <location>
        <begin position="1"/>
        <end position="10"/>
    </location>
</feature>
<feature type="region of interest" description="Disordered" evidence="10">
    <location>
        <begin position="1"/>
        <end position="67"/>
    </location>
</feature>
<dbReference type="FunFam" id="3.40.50.300:FF:000379">
    <property type="entry name" value="RNA helicase"/>
    <property type="match status" value="1"/>
</dbReference>
<dbReference type="InterPro" id="IPR014001">
    <property type="entry name" value="Helicase_ATP-bd"/>
</dbReference>
<sequence>MSSDYSDFKRQQKSIKNKNRKRKNKEKRQGLMALDAKQPKLVSMDDDSDSDEFKSKNVQETGEHSGESGSILADITFEMLTDKIAPETLKAIKDMGFIHLTDIQAKSIPHLLLGSDVNGAAKTGSGKTLAFLIPAIELLCHHGFKPEHGTGCIVLSPTRELAIQSGEVLAKLLKYHSLTHGLVIGGTKKDADAKSIRSGLNIIVATPGRLLDHLRNTEGFVFSNLKMLVIDEADRLLDMGFEVQLKQIVGILPKKRQTALFSATPTTKTEDLARISLKEKPVYVGVDDEKKSATVAGLQQGYVFYPPEKKFLLLFTFLKKNKDKKIMVFFKTFKSVKYYEVILNKIGLPVSGIFGKMKQNKRTTVFNTFIQAKQHILLCTDVAARGLDIPHVDWIIQYDPPDDHKEYIHRVGRTARGEGTTGQALIFLLPCEKEFLFLLKQAKIIVTEFEFSWDKVVDITPQIVEMVSSSYELMKLAKAAYKCYFRGYTATSLKKIFDIKKLDQLKTGLAFGLTNPPVKANILFKKTSPLDAMIITTS</sequence>
<keyword evidence="1 8" id="KW-0547">Nucleotide-binding</keyword>
<dbReference type="Pfam" id="PF00270">
    <property type="entry name" value="DEAD"/>
    <property type="match status" value="1"/>
</dbReference>
<dbReference type="InterPro" id="IPR000629">
    <property type="entry name" value="RNA-helicase_DEAD-box_CS"/>
</dbReference>
<comment type="domain">
    <text evidence="9">The Q motif is unique to and characteristic of the DEAD box family of RNA helicases and controls ATP binding and hydrolysis.</text>
</comment>
<gene>
    <name evidence="13" type="ORF">SNE40_005847</name>
</gene>
<name>A0AAN8K8Y5_PATCE</name>
<keyword evidence="5 9" id="KW-0694">RNA-binding</keyword>
<evidence type="ECO:0000256" key="6">
    <source>
        <dbReference type="ARBA" id="ARBA00024357"/>
    </source>
</evidence>
<comment type="function">
    <text evidence="9">RNA helicase.</text>
</comment>
<dbReference type="InterPro" id="IPR011545">
    <property type="entry name" value="DEAD/DEAH_box_helicase_dom"/>
</dbReference>
<evidence type="ECO:0000259" key="11">
    <source>
        <dbReference type="PROSITE" id="PS51192"/>
    </source>
</evidence>
<dbReference type="InterPro" id="IPR025313">
    <property type="entry name" value="SPB4-like_CTE"/>
</dbReference>
<evidence type="ECO:0000256" key="8">
    <source>
        <dbReference type="RuleBase" id="RU000492"/>
    </source>
</evidence>
<organism evidence="13 14">
    <name type="scientific">Patella caerulea</name>
    <name type="common">Rayed Mediterranean limpet</name>
    <dbReference type="NCBI Taxonomy" id="87958"/>
    <lineage>
        <taxon>Eukaryota</taxon>
        <taxon>Metazoa</taxon>
        <taxon>Spiralia</taxon>
        <taxon>Lophotrochozoa</taxon>
        <taxon>Mollusca</taxon>
        <taxon>Gastropoda</taxon>
        <taxon>Patellogastropoda</taxon>
        <taxon>Patelloidea</taxon>
        <taxon>Patellidae</taxon>
        <taxon>Patella</taxon>
    </lineage>
</organism>
<dbReference type="GO" id="GO:0016787">
    <property type="term" value="F:hydrolase activity"/>
    <property type="evidence" value="ECO:0007669"/>
    <property type="project" value="UniProtKB-KW"/>
</dbReference>
<dbReference type="Proteomes" id="UP001347796">
    <property type="component" value="Unassembled WGS sequence"/>
</dbReference>
<dbReference type="SUPFAM" id="SSF52540">
    <property type="entry name" value="P-loop containing nucleoside triphosphate hydrolases"/>
    <property type="match status" value="1"/>
</dbReference>
<keyword evidence="2 8" id="KW-0378">Hydrolase</keyword>
<dbReference type="SMART" id="SM00490">
    <property type="entry name" value="HELICc"/>
    <property type="match status" value="1"/>
</dbReference>
<keyword evidence="14" id="KW-1185">Reference proteome</keyword>
<dbReference type="InterPro" id="IPR027417">
    <property type="entry name" value="P-loop_NTPase"/>
</dbReference>